<dbReference type="GO" id="GO:0009279">
    <property type="term" value="C:cell outer membrane"/>
    <property type="evidence" value="ECO:0007669"/>
    <property type="project" value="UniProtKB-SubCell"/>
</dbReference>
<dbReference type="PROSITE" id="PS52016">
    <property type="entry name" value="TONB_DEPENDENT_REC_3"/>
    <property type="match status" value="1"/>
</dbReference>
<dbReference type="InterPro" id="IPR037066">
    <property type="entry name" value="Plug_dom_sf"/>
</dbReference>
<dbReference type="Proteomes" id="UP000295499">
    <property type="component" value="Unassembled WGS sequence"/>
</dbReference>
<evidence type="ECO:0000256" key="1">
    <source>
        <dbReference type="ARBA" id="ARBA00004571"/>
    </source>
</evidence>
<keyword evidence="10" id="KW-1185">Reference proteome</keyword>
<dbReference type="OrthoDB" id="9768177at2"/>
<dbReference type="InterPro" id="IPR023997">
    <property type="entry name" value="TonB-dep_OMP_SusC/RagA_CS"/>
</dbReference>
<dbReference type="InterPro" id="IPR036942">
    <property type="entry name" value="Beta-barrel_TonB_sf"/>
</dbReference>
<evidence type="ECO:0000256" key="7">
    <source>
        <dbReference type="PROSITE-ProRule" id="PRU01360"/>
    </source>
</evidence>
<evidence type="ECO:0000256" key="6">
    <source>
        <dbReference type="ARBA" id="ARBA00023237"/>
    </source>
</evidence>
<dbReference type="NCBIfam" id="TIGR04056">
    <property type="entry name" value="OMP_RagA_SusC"/>
    <property type="match status" value="1"/>
</dbReference>
<gene>
    <name evidence="9" type="ORF">CLV32_4614</name>
</gene>
<keyword evidence="6 7" id="KW-0998">Cell outer membrane</keyword>
<dbReference type="InterPro" id="IPR023996">
    <property type="entry name" value="TonB-dep_OMP_SusC/RagA"/>
</dbReference>
<feature type="domain" description="TonB-dependent receptor plug" evidence="8">
    <location>
        <begin position="136"/>
        <end position="250"/>
    </location>
</feature>
<dbReference type="Gene3D" id="2.170.130.10">
    <property type="entry name" value="TonB-dependent receptor, plug domain"/>
    <property type="match status" value="1"/>
</dbReference>
<evidence type="ECO:0000313" key="9">
    <source>
        <dbReference type="EMBL" id="TDO19374.1"/>
    </source>
</evidence>
<comment type="similarity">
    <text evidence="7">Belongs to the TonB-dependent receptor family.</text>
</comment>
<dbReference type="InterPro" id="IPR039426">
    <property type="entry name" value="TonB-dep_rcpt-like"/>
</dbReference>
<evidence type="ECO:0000256" key="3">
    <source>
        <dbReference type="ARBA" id="ARBA00022452"/>
    </source>
</evidence>
<comment type="caution">
    <text evidence="9">The sequence shown here is derived from an EMBL/GenBank/DDBJ whole genome shotgun (WGS) entry which is preliminary data.</text>
</comment>
<evidence type="ECO:0000259" key="8">
    <source>
        <dbReference type="Pfam" id="PF07715"/>
    </source>
</evidence>
<dbReference type="InterPro" id="IPR008969">
    <property type="entry name" value="CarboxyPept-like_regulatory"/>
</dbReference>
<dbReference type="SUPFAM" id="SSF49464">
    <property type="entry name" value="Carboxypeptidase regulatory domain-like"/>
    <property type="match status" value="1"/>
</dbReference>
<keyword evidence="4 7" id="KW-0812">Transmembrane</keyword>
<dbReference type="NCBIfam" id="TIGR04057">
    <property type="entry name" value="SusC_RagA_signa"/>
    <property type="match status" value="1"/>
</dbReference>
<proteinExistence type="inferred from homology"/>
<protein>
    <submittedName>
        <fullName evidence="9">TonB-linked SusC/RagA family outer membrane protein</fullName>
    </submittedName>
</protein>
<dbReference type="EMBL" id="SNWM01000007">
    <property type="protein sequence ID" value="TDO19374.1"/>
    <property type="molecule type" value="Genomic_DNA"/>
</dbReference>
<name>A0A4R6IC17_9SPHI</name>
<evidence type="ECO:0000256" key="2">
    <source>
        <dbReference type="ARBA" id="ARBA00022448"/>
    </source>
</evidence>
<sequence length="1099" mass="122590">MFKFYTGNRCKPGGYAQKLLLLTVFLTLTMFDPILVKANIFTIDVKGIVYDSSGKRLAGATVSIKGSNKSTQTNEKGEFYLYQVDDKAAIIASFIGFESKEMPVSTMLLTFNLAPVTGQLNEVSVINTGYQNLKNDKVTGSIVQIDNKLLNRSVTTNILDKIQNLVPGVYFQDRDPQLDKISTLPRDRKSGIVIRGLSTLNASKEPLIILDNFPYEGEIRNINPNDIESISILKDAAAASIWGARSGNGVIVITTKKGKLNQSLRVDFNANVTVINKPDLKKNQSFLNAKDYIDVEQILFDKGYFDNQLNDKASFPIVSPAVELMSKIKSASTAQEKTQLQNQLYNLQSLDIRDDYKKYVYQKAVNQQYSLGLRGGTDNVTYSFSVGRDDNKASLVKNGYSRTTVNSLNTFKPLKELELTAGINYVQSKSKLNNNYAYGSFNSLGAPYNFLFPYARFADESGNALPVLQNLRLSYIESTQAKGYLDWNLRPLDEIRFADHSSTINDILLKFGAKYQITSHLNAEVVYQNEKQTIDDQNNRTFDSYYTRDLINRFTAYNQTSGALTYIVPKGSILDLSSSKWNNSNFRGSLSYENTFGKHTFNAIVGTEIKELETTLFNRTSYGYTEQFGLAVNNLDFSTFYPTSPSGNSSIPAPNGSTIGYINRGISYYAIGNYDYNQRFTISLSARKDGANLFGATSNDKFKPFLSAGAGWNINNESFYKIDWLPSLRLRSSYGYQGNTYQNSSAYLTAIYSNDPQTGANYLSVIAAPNPRLQWERVKNINFGIDFSSKRNVISGSFEVYNKQGEQLIQPTTLPAQTGFITYLANTANTKTNGVDLTLQTKNLDRVFKWNTTLLISKVTDKVVKYDVPPNSVSISQGSYIVGRPLNSLFAYKWAGLNPSNGNPRGFLNGKVSEDYSSIINNYNPDSLVFKGSATPTLYGAIRNDFSYGGFTLSVNVVYRLGYVFRRSSTSLNYTGIIQNGQHMDYANRWQKTGDESFTSVPSIVYPSNSNRDAFYQLSEALIESGNHIKLQDVNLSYQFPAMFAKKLKIRDVKIFSYANNLGLLWTQNKAGIDPSSSASGVTSYPNPFSISFGVNANF</sequence>
<organism evidence="9 10">
    <name type="scientific">Pedobacter duraquae</name>
    <dbReference type="NCBI Taxonomy" id="425511"/>
    <lineage>
        <taxon>Bacteria</taxon>
        <taxon>Pseudomonadati</taxon>
        <taxon>Bacteroidota</taxon>
        <taxon>Sphingobacteriia</taxon>
        <taxon>Sphingobacteriales</taxon>
        <taxon>Sphingobacteriaceae</taxon>
        <taxon>Pedobacter</taxon>
    </lineage>
</organism>
<evidence type="ECO:0000256" key="5">
    <source>
        <dbReference type="ARBA" id="ARBA00023136"/>
    </source>
</evidence>
<dbReference type="SUPFAM" id="SSF56935">
    <property type="entry name" value="Porins"/>
    <property type="match status" value="1"/>
</dbReference>
<dbReference type="InterPro" id="IPR012910">
    <property type="entry name" value="Plug_dom"/>
</dbReference>
<dbReference type="AlphaFoldDB" id="A0A4R6IC17"/>
<evidence type="ECO:0000256" key="4">
    <source>
        <dbReference type="ARBA" id="ARBA00022692"/>
    </source>
</evidence>
<reference evidence="9 10" key="1">
    <citation type="submission" date="2019-03" db="EMBL/GenBank/DDBJ databases">
        <title>Genomic Encyclopedia of Archaeal and Bacterial Type Strains, Phase II (KMG-II): from individual species to whole genera.</title>
        <authorList>
            <person name="Goeker M."/>
        </authorList>
    </citation>
    <scope>NUCLEOTIDE SEQUENCE [LARGE SCALE GENOMIC DNA]</scope>
    <source>
        <strain evidence="9 10">DSM 19034</strain>
    </source>
</reference>
<keyword evidence="5 7" id="KW-0472">Membrane</keyword>
<dbReference type="Gene3D" id="2.60.40.1120">
    <property type="entry name" value="Carboxypeptidase-like, regulatory domain"/>
    <property type="match status" value="1"/>
</dbReference>
<dbReference type="Pfam" id="PF13715">
    <property type="entry name" value="CarbopepD_reg_2"/>
    <property type="match status" value="1"/>
</dbReference>
<dbReference type="RefSeq" id="WP_133559200.1">
    <property type="nucleotide sequence ID" value="NZ_SNWM01000007.1"/>
</dbReference>
<comment type="subcellular location">
    <subcellularLocation>
        <location evidence="1 7">Cell outer membrane</location>
        <topology evidence="1 7">Multi-pass membrane protein</topology>
    </subcellularLocation>
</comment>
<evidence type="ECO:0000313" key="10">
    <source>
        <dbReference type="Proteomes" id="UP000295499"/>
    </source>
</evidence>
<accession>A0A4R6IC17</accession>
<dbReference type="Gene3D" id="2.40.170.20">
    <property type="entry name" value="TonB-dependent receptor, beta-barrel domain"/>
    <property type="match status" value="1"/>
</dbReference>
<keyword evidence="3 7" id="KW-1134">Transmembrane beta strand</keyword>
<dbReference type="Pfam" id="PF07715">
    <property type="entry name" value="Plug"/>
    <property type="match status" value="1"/>
</dbReference>
<keyword evidence="2 7" id="KW-0813">Transport</keyword>